<gene>
    <name evidence="2" type="ORF">LAMI_0E12068G</name>
</gene>
<protein>
    <submittedName>
        <fullName evidence="2">LAMI_0E12068g1_1</fullName>
    </submittedName>
</protein>
<feature type="region of interest" description="Disordered" evidence="1">
    <location>
        <begin position="1"/>
        <end position="38"/>
    </location>
</feature>
<name>A0A1G4JQ27_9SACH</name>
<dbReference type="Proteomes" id="UP000191024">
    <property type="component" value="Chromosome E"/>
</dbReference>
<feature type="compositionally biased region" description="Basic and acidic residues" evidence="1">
    <location>
        <begin position="1"/>
        <end position="14"/>
    </location>
</feature>
<reference evidence="2 3" key="1">
    <citation type="submission" date="2016-03" db="EMBL/GenBank/DDBJ databases">
        <authorList>
            <person name="Devillers H."/>
        </authorList>
    </citation>
    <scope>NUCLEOTIDE SEQUENCE [LARGE SCALE GENOMIC DNA]</scope>
    <source>
        <strain evidence="2">CBS 11717</strain>
    </source>
</reference>
<dbReference type="EMBL" id="LT598465">
    <property type="protein sequence ID" value="SCU92794.1"/>
    <property type="molecule type" value="Genomic_DNA"/>
</dbReference>
<feature type="region of interest" description="Disordered" evidence="1">
    <location>
        <begin position="453"/>
        <end position="493"/>
    </location>
</feature>
<feature type="compositionally biased region" description="Polar residues" evidence="1">
    <location>
        <begin position="453"/>
        <end position="465"/>
    </location>
</feature>
<dbReference type="OrthoDB" id="4035887at2759"/>
<organism evidence="2 3">
    <name type="scientific">Lachancea mirantina</name>
    <dbReference type="NCBI Taxonomy" id="1230905"/>
    <lineage>
        <taxon>Eukaryota</taxon>
        <taxon>Fungi</taxon>
        <taxon>Dikarya</taxon>
        <taxon>Ascomycota</taxon>
        <taxon>Saccharomycotina</taxon>
        <taxon>Saccharomycetes</taxon>
        <taxon>Saccharomycetales</taxon>
        <taxon>Saccharomycetaceae</taxon>
        <taxon>Lachancea</taxon>
    </lineage>
</organism>
<feature type="compositionally biased region" description="Basic and acidic residues" evidence="1">
    <location>
        <begin position="377"/>
        <end position="398"/>
    </location>
</feature>
<feature type="region of interest" description="Disordered" evidence="1">
    <location>
        <begin position="367"/>
        <end position="400"/>
    </location>
</feature>
<evidence type="ECO:0000256" key="1">
    <source>
        <dbReference type="SAM" id="MobiDB-lite"/>
    </source>
</evidence>
<keyword evidence="3" id="KW-1185">Reference proteome</keyword>
<proteinExistence type="predicted"/>
<dbReference type="AlphaFoldDB" id="A0A1G4JQ27"/>
<accession>A0A1G4JQ27</accession>
<sequence length="609" mass="67550">MHGRSTDLSDRVDENGVSSRGRSELSAMLSGQQPHARLVSHRSSLRLPGKSLYTVPENQNEEISEENADNKTSRVNVNRQRSSAASILLNNLKNKRNANTVSLRDSNGIIAAGSNTTMTGGQRPSIEVIVGDPGPLRRQKSLENPIHHYEIQRNVTARPKSLSTTETPTVRSDLSPLVRTKSALRFEIIDNKRADSRIEFSAPKKERASGIDYKHGGKFFPQGEMDASLESDNVDKRPKLNEDEQGLSDKNLESLLEGAIAEDIFSRVYALDNKFEEAAEVELPSYLSSGPSPLTTPGVRKLSRQDSDTIEDFQRDLDKYSRESSGVGHMTRLQMKMDAMKSKYDSFVINRRISADSSTIFGAGYEASSSGSSTFGLERESHSDKDWERDLDSPDGRARNQPAKFWLNADLGSKLLTESMSNQLRSIERFPSSGIVGEKVMLSRIKEIAANQENIASKRPTSPSPIATRKSETNGKNGTRPNMKTGEANKPSFEEQFRFVKGNARVDDDGLTSLEMGFIKDDVLRRHMALGKTATYKMWHASEAFEFKQVASMANLQNFAHISEASRKDTNSSSSPHMSSLSSDSDFLSRFDAEGSLTGQARRHSQLRT</sequence>
<evidence type="ECO:0000313" key="2">
    <source>
        <dbReference type="EMBL" id="SCU92794.1"/>
    </source>
</evidence>
<evidence type="ECO:0000313" key="3">
    <source>
        <dbReference type="Proteomes" id="UP000191024"/>
    </source>
</evidence>
<feature type="region of interest" description="Disordered" evidence="1">
    <location>
        <begin position="55"/>
        <end position="75"/>
    </location>
</feature>